<dbReference type="PANTHER" id="PTHR46494">
    <property type="entry name" value="CORA FAMILY METAL ION TRANSPORTER (EUROFUNG)"/>
    <property type="match status" value="1"/>
</dbReference>
<gene>
    <name evidence="7" type="ORF">BKCO1_3300013</name>
</gene>
<evidence type="ECO:0000256" key="4">
    <source>
        <dbReference type="ARBA" id="ARBA00023136"/>
    </source>
</evidence>
<name>A0A1J9S0B9_9PEZI</name>
<dbReference type="GO" id="GO:0000287">
    <property type="term" value="F:magnesium ion binding"/>
    <property type="evidence" value="ECO:0007669"/>
    <property type="project" value="TreeGrafter"/>
</dbReference>
<keyword evidence="4 6" id="KW-0472">Membrane</keyword>
<dbReference type="GO" id="GO:0015095">
    <property type="term" value="F:magnesium ion transmembrane transporter activity"/>
    <property type="evidence" value="ECO:0007669"/>
    <property type="project" value="TreeGrafter"/>
</dbReference>
<reference evidence="7 8" key="1">
    <citation type="submission" date="2016-10" db="EMBL/GenBank/DDBJ databases">
        <title>Proteomics and genomics reveal pathogen-plant mechanisms compatible with a hemibiotrophic lifestyle of Diplodia corticola.</title>
        <authorList>
            <person name="Fernandes I."/>
            <person name="De Jonge R."/>
            <person name="Van De Peer Y."/>
            <person name="Devreese B."/>
            <person name="Alves A."/>
            <person name="Esteves A.C."/>
        </authorList>
    </citation>
    <scope>NUCLEOTIDE SEQUENCE [LARGE SCALE GENOMIC DNA]</scope>
    <source>
        <strain evidence="7 8">CBS 112549</strain>
    </source>
</reference>
<dbReference type="SUPFAM" id="SSF144083">
    <property type="entry name" value="Magnesium transport protein CorA, transmembrane region"/>
    <property type="match status" value="1"/>
</dbReference>
<proteinExistence type="predicted"/>
<accession>A0A1J9S0B9</accession>
<evidence type="ECO:0000313" key="8">
    <source>
        <dbReference type="Proteomes" id="UP000183809"/>
    </source>
</evidence>
<dbReference type="Gene3D" id="1.20.58.340">
    <property type="entry name" value="Magnesium transport protein CorA, transmembrane region"/>
    <property type="match status" value="1"/>
</dbReference>
<evidence type="ECO:0000256" key="1">
    <source>
        <dbReference type="ARBA" id="ARBA00004651"/>
    </source>
</evidence>
<dbReference type="STRING" id="236234.A0A1J9S0B9"/>
<evidence type="ECO:0000313" key="7">
    <source>
        <dbReference type="EMBL" id="OJD33125.1"/>
    </source>
</evidence>
<feature type="compositionally biased region" description="Polar residues" evidence="5">
    <location>
        <begin position="8"/>
        <end position="25"/>
    </location>
</feature>
<organism evidence="7 8">
    <name type="scientific">Diplodia corticola</name>
    <dbReference type="NCBI Taxonomy" id="236234"/>
    <lineage>
        <taxon>Eukaryota</taxon>
        <taxon>Fungi</taxon>
        <taxon>Dikarya</taxon>
        <taxon>Ascomycota</taxon>
        <taxon>Pezizomycotina</taxon>
        <taxon>Dothideomycetes</taxon>
        <taxon>Dothideomycetes incertae sedis</taxon>
        <taxon>Botryosphaeriales</taxon>
        <taxon>Botryosphaeriaceae</taxon>
        <taxon>Diplodia</taxon>
    </lineage>
</organism>
<dbReference type="InterPro" id="IPR045863">
    <property type="entry name" value="CorA_TM1_TM2"/>
</dbReference>
<dbReference type="OrthoDB" id="2830640at2759"/>
<feature type="transmembrane region" description="Helical" evidence="6">
    <location>
        <begin position="310"/>
        <end position="332"/>
    </location>
</feature>
<dbReference type="GO" id="GO:0005886">
    <property type="term" value="C:plasma membrane"/>
    <property type="evidence" value="ECO:0007669"/>
    <property type="project" value="UniProtKB-SubCell"/>
</dbReference>
<dbReference type="Proteomes" id="UP000183809">
    <property type="component" value="Unassembled WGS sequence"/>
</dbReference>
<dbReference type="Pfam" id="PF01544">
    <property type="entry name" value="CorA"/>
    <property type="match status" value="1"/>
</dbReference>
<evidence type="ECO:0000256" key="6">
    <source>
        <dbReference type="SAM" id="Phobius"/>
    </source>
</evidence>
<dbReference type="InterPro" id="IPR002523">
    <property type="entry name" value="MgTranspt_CorA/ZnTranspt_ZntB"/>
</dbReference>
<dbReference type="GeneID" id="31014769"/>
<dbReference type="GO" id="GO:0015087">
    <property type="term" value="F:cobalt ion transmembrane transporter activity"/>
    <property type="evidence" value="ECO:0007669"/>
    <property type="project" value="TreeGrafter"/>
</dbReference>
<evidence type="ECO:0000256" key="2">
    <source>
        <dbReference type="ARBA" id="ARBA00022692"/>
    </source>
</evidence>
<feature type="region of interest" description="Disordered" evidence="5">
    <location>
        <begin position="1"/>
        <end position="25"/>
    </location>
</feature>
<evidence type="ECO:0000256" key="3">
    <source>
        <dbReference type="ARBA" id="ARBA00022989"/>
    </source>
</evidence>
<dbReference type="GO" id="GO:0050897">
    <property type="term" value="F:cobalt ion binding"/>
    <property type="evidence" value="ECO:0007669"/>
    <property type="project" value="TreeGrafter"/>
</dbReference>
<evidence type="ECO:0000256" key="5">
    <source>
        <dbReference type="SAM" id="MobiDB-lite"/>
    </source>
</evidence>
<keyword evidence="2 6" id="KW-0812">Transmembrane</keyword>
<feature type="transmembrane region" description="Helical" evidence="6">
    <location>
        <begin position="352"/>
        <end position="372"/>
    </location>
</feature>
<dbReference type="EMBL" id="MNUE01000033">
    <property type="protein sequence ID" value="OJD33125.1"/>
    <property type="molecule type" value="Genomic_DNA"/>
</dbReference>
<sequence>MPGLSISGHETLSQASPVTSSNSMSEKTDGLTGLVFCSAEDLAIDDGHFNDLDIDHRFVRLARHHERRDSNGLFGCRTVQKGRQEPLTHDSWCCFKIKQVRRGEPESDVVYEWEQPSINISWNARDHVTLLLCMDTPGDLQAAIQDAWDCGLVDGSDPYRWHCFIVDKVTDLYNRSVWGLRDFVRLDVEKRRSPEFVDFERLHEIARHIIHSNETLEVALSTLEGMLEAHQVFSEQTSGSSGSVMDQFSARHSYSSSGKVMDFSARHTQLEMSALRRTVKATFLRSKSLSDRLNNEINLAYNLVNQRDSFLMKTIAVMTLIYLPGSYIASIFGMNLFDFSAADGLEVSHMFWLYWVLMVILTLITVGTWVVWQYQSKHVRKQRPAKESQGPPWTTSWELHDWVKVRRRTGVEVTPEALA</sequence>
<comment type="caution">
    <text evidence="7">The sequence shown here is derived from an EMBL/GenBank/DDBJ whole genome shotgun (WGS) entry which is preliminary data.</text>
</comment>
<comment type="subcellular location">
    <subcellularLocation>
        <location evidence="1">Cell membrane</location>
        <topology evidence="1">Multi-pass membrane protein</topology>
    </subcellularLocation>
</comment>
<dbReference type="RefSeq" id="XP_020129385.1">
    <property type="nucleotide sequence ID" value="XM_020274508.1"/>
</dbReference>
<keyword evidence="3 6" id="KW-1133">Transmembrane helix</keyword>
<dbReference type="PANTHER" id="PTHR46494:SF1">
    <property type="entry name" value="CORA FAMILY METAL ION TRANSPORTER (EUROFUNG)"/>
    <property type="match status" value="1"/>
</dbReference>
<dbReference type="AlphaFoldDB" id="A0A1J9S0B9"/>
<protein>
    <submittedName>
        <fullName evidence="7">Mg2+ transporter zinc transport protein</fullName>
    </submittedName>
</protein>
<keyword evidence="8" id="KW-1185">Reference proteome</keyword>